<dbReference type="SUPFAM" id="SSF82199">
    <property type="entry name" value="SET domain"/>
    <property type="match status" value="1"/>
</dbReference>
<dbReference type="GO" id="GO:0042799">
    <property type="term" value="F:histone H4K20 methyltransferase activity"/>
    <property type="evidence" value="ECO:0007669"/>
    <property type="project" value="TreeGrafter"/>
</dbReference>
<dbReference type="PANTHER" id="PTHR46402:SF2">
    <property type="entry name" value="HISTONE-LYSINE N-TRIMETHYLTRANSFERASE SMYD5"/>
    <property type="match status" value="1"/>
</dbReference>
<comment type="catalytic activity">
    <reaction evidence="6">
        <text>L-lysyl-[histone] + S-adenosyl-L-methionine = N(6)-methyl-L-lysyl-[histone] + S-adenosyl-L-homocysteine + H(+)</text>
        <dbReference type="Rhea" id="RHEA:10024"/>
        <dbReference type="Rhea" id="RHEA-COMP:9845"/>
        <dbReference type="Rhea" id="RHEA-COMP:9846"/>
        <dbReference type="ChEBI" id="CHEBI:15378"/>
        <dbReference type="ChEBI" id="CHEBI:29969"/>
        <dbReference type="ChEBI" id="CHEBI:57856"/>
        <dbReference type="ChEBI" id="CHEBI:59789"/>
        <dbReference type="ChEBI" id="CHEBI:61929"/>
    </reaction>
    <physiologicalReaction direction="left-to-right" evidence="6">
        <dbReference type="Rhea" id="RHEA:10025"/>
    </physiologicalReaction>
</comment>
<dbReference type="InterPro" id="IPR011990">
    <property type="entry name" value="TPR-like_helical_dom_sf"/>
</dbReference>
<evidence type="ECO:0000256" key="4">
    <source>
        <dbReference type="ARBA" id="ARBA00042380"/>
    </source>
</evidence>
<reference evidence="10" key="1">
    <citation type="submission" date="2017-12" db="EMBL/GenBank/DDBJ databases">
        <authorList>
            <consortium name="DOE Joint Genome Institute"/>
            <person name="Mondo S.J."/>
            <person name="Kjaerbolling I."/>
            <person name="Vesth T.C."/>
            <person name="Frisvad J.C."/>
            <person name="Nybo J.L."/>
            <person name="Theobald S."/>
            <person name="Kuo A."/>
            <person name="Bowyer P."/>
            <person name="Matsuda Y."/>
            <person name="Lyhne E.K."/>
            <person name="Kogle M.E."/>
            <person name="Clum A."/>
            <person name="Lipzen A."/>
            <person name="Salamov A."/>
            <person name="Ngan C.Y."/>
            <person name="Daum C."/>
            <person name="Chiniquy J."/>
            <person name="Barry K."/>
            <person name="LaButti K."/>
            <person name="Haridas S."/>
            <person name="Simmons B.A."/>
            <person name="Magnuson J.K."/>
            <person name="Mortensen U.H."/>
            <person name="Larsen T.O."/>
            <person name="Grigoriev I.V."/>
            <person name="Baker S.E."/>
            <person name="Andersen M.R."/>
            <person name="Nordberg H.P."/>
            <person name="Cantor M.N."/>
            <person name="Hua S.X."/>
        </authorList>
    </citation>
    <scope>NUCLEOTIDE SEQUENCE [LARGE SCALE GENOMIC DNA]</scope>
    <source>
        <strain evidence="10">IBT 19404</strain>
    </source>
</reference>
<evidence type="ECO:0000256" key="6">
    <source>
        <dbReference type="ARBA" id="ARBA00048619"/>
    </source>
</evidence>
<feature type="compositionally biased region" description="Low complexity" evidence="7">
    <location>
        <begin position="865"/>
        <end position="884"/>
    </location>
</feature>
<evidence type="ECO:0000256" key="3">
    <source>
        <dbReference type="ARBA" id="ARBA00022691"/>
    </source>
</evidence>
<accession>A0A2J5HHL1</accession>
<feature type="domain" description="SET" evidence="8">
    <location>
        <begin position="451"/>
        <end position="805"/>
    </location>
</feature>
<proteinExistence type="predicted"/>
<keyword evidence="3" id="KW-0949">S-adenosyl-L-methionine</keyword>
<protein>
    <recommendedName>
        <fullName evidence="5">Histone-lysine N-methyltransferase SET5</fullName>
    </recommendedName>
    <alternativeName>
        <fullName evidence="4">SET domain-containing protein 5</fullName>
    </alternativeName>
</protein>
<keyword evidence="2" id="KW-0808">Transferase</keyword>
<evidence type="ECO:0000256" key="2">
    <source>
        <dbReference type="ARBA" id="ARBA00022679"/>
    </source>
</evidence>
<evidence type="ECO:0000256" key="1">
    <source>
        <dbReference type="ARBA" id="ARBA00022603"/>
    </source>
</evidence>
<dbReference type="Pfam" id="PF00856">
    <property type="entry name" value="SET"/>
    <property type="match status" value="1"/>
</dbReference>
<gene>
    <name evidence="9" type="ORF">BDW42DRAFT_21105</name>
</gene>
<evidence type="ECO:0000256" key="7">
    <source>
        <dbReference type="SAM" id="MobiDB-lite"/>
    </source>
</evidence>
<evidence type="ECO:0000259" key="8">
    <source>
        <dbReference type="PROSITE" id="PS50280"/>
    </source>
</evidence>
<feature type="compositionally biased region" description="Basic and acidic residues" evidence="7">
    <location>
        <begin position="897"/>
        <end position="917"/>
    </location>
</feature>
<keyword evidence="1" id="KW-0489">Methyltransferase</keyword>
<dbReference type="Gene3D" id="2.170.270.10">
    <property type="entry name" value="SET domain"/>
    <property type="match status" value="1"/>
</dbReference>
<evidence type="ECO:0000313" key="10">
    <source>
        <dbReference type="Proteomes" id="UP000235023"/>
    </source>
</evidence>
<dbReference type="OrthoDB" id="438641at2759"/>
<feature type="region of interest" description="Disordered" evidence="7">
    <location>
        <begin position="831"/>
        <end position="956"/>
    </location>
</feature>
<sequence>MAAMAAMEAEARLYEQRKPLYERPPPSGVIKRAPFPPAPDLHDEVTFAPHVCRDDAKLAYRLWSLPDQELGATMDGQARFLDPVSAEEKAAMPMHALAKNVYEHLMRDNLMPPTDGEWEAKWRATGLDQKSWSYGEILDDLRGDTTKAILVHEHDVLTSTYWTVIQLREELERRGVPSRGLNSRELRERLYYHERYSFLRRSDLSHWGITRGTGAKYTVRLEDGNNKRYNCLEMYTCAIVLSPYNPTYWVSRAYCHYQQAFYDLAIGDAYRAQLLYEVLFDPLLRNRQSKLYTTIWHAIEEHITVAARRNHVSDFDAVEMLRKGNGVNSFIPTLRKAAQNIMNLSLLALQGWNDYEIMENNLRQKTIMPSRDSEPFTNRLLIVKQPCLEDIRERKKKPGPFLFHETNSGSIPGGRRYPFELDDKSRYNDEFVDRLSQYLFAQNQRPTWTSCKIDKRMFPDDATGTDDQHQKPGLGVFAAEDIPSQDLIFAEEPSMRGHLSCSRVYGKEPPFEYGDKRCENCREVIPLDTLNRYDQIHDQLAEGSHPEGCKCIGTDMAVYYCSAQGLADGQLSCAQIARQLYHFGACGKDWGWLHDAMRPCPSAYLTNGEPHLSHSNEDHGTLLSFLLREVFDITLHRREQNPHLMAHEIDELLVLEDHHDWDSISFPFTLAANIQVPFDILMELGVDIFRDLSFDTWVIQTVLRKLLVNALPWDRSLRGLGKPYRDKKLPSPGVQHGWREDATKFDPYDPDFRNLYLFPGLSIFNHACGNRTNAAWAYDRQIPNRVMVWATKNIKQGEEILFSYLEGPNPPVRSLTRILGKPCVCGADHHDDGTYASREPPPVPPPVNPTLGPRITAPRSRTKAAKAAVPTKTTVPTKAVNPTKAKALTINEMLNIEEQRRSSEHRRNRESRGEERNIPQGDGTGEERDNGQAKRKRTKENPPAGGGRPRRKAARR</sequence>
<dbReference type="InterPro" id="IPR001214">
    <property type="entry name" value="SET_dom"/>
</dbReference>
<dbReference type="Proteomes" id="UP000235023">
    <property type="component" value="Unassembled WGS sequence"/>
</dbReference>
<dbReference type="GO" id="GO:0032259">
    <property type="term" value="P:methylation"/>
    <property type="evidence" value="ECO:0007669"/>
    <property type="project" value="UniProtKB-KW"/>
</dbReference>
<dbReference type="EMBL" id="KZ559618">
    <property type="protein sequence ID" value="PLN76444.1"/>
    <property type="molecule type" value="Genomic_DNA"/>
</dbReference>
<dbReference type="GO" id="GO:0045814">
    <property type="term" value="P:negative regulation of gene expression, epigenetic"/>
    <property type="evidence" value="ECO:0007669"/>
    <property type="project" value="TreeGrafter"/>
</dbReference>
<organism evidence="9 10">
    <name type="scientific">Aspergillus taichungensis</name>
    <dbReference type="NCBI Taxonomy" id="482145"/>
    <lineage>
        <taxon>Eukaryota</taxon>
        <taxon>Fungi</taxon>
        <taxon>Dikarya</taxon>
        <taxon>Ascomycota</taxon>
        <taxon>Pezizomycotina</taxon>
        <taxon>Eurotiomycetes</taxon>
        <taxon>Eurotiomycetidae</taxon>
        <taxon>Eurotiales</taxon>
        <taxon>Aspergillaceae</taxon>
        <taxon>Aspergillus</taxon>
        <taxon>Aspergillus subgen. Circumdati</taxon>
    </lineage>
</organism>
<dbReference type="AlphaFoldDB" id="A0A2J5HHL1"/>
<dbReference type="PROSITE" id="PS50280">
    <property type="entry name" value="SET"/>
    <property type="match status" value="1"/>
</dbReference>
<evidence type="ECO:0000313" key="9">
    <source>
        <dbReference type="EMBL" id="PLN76444.1"/>
    </source>
</evidence>
<dbReference type="InterPro" id="IPR046341">
    <property type="entry name" value="SET_dom_sf"/>
</dbReference>
<feature type="compositionally biased region" description="Pro residues" evidence="7">
    <location>
        <begin position="839"/>
        <end position="848"/>
    </location>
</feature>
<dbReference type="SUPFAM" id="SSF48452">
    <property type="entry name" value="TPR-like"/>
    <property type="match status" value="1"/>
</dbReference>
<dbReference type="PANTHER" id="PTHR46402">
    <property type="entry name" value="SET AND MYND DOMAIN-CONTAINING PROTEIN 5"/>
    <property type="match status" value="1"/>
</dbReference>
<evidence type="ECO:0000256" key="5">
    <source>
        <dbReference type="ARBA" id="ARBA00044528"/>
    </source>
</evidence>
<name>A0A2J5HHL1_9EURO</name>
<keyword evidence="10" id="KW-1185">Reference proteome</keyword>